<sequence length="77" mass="8911">MDEQQESGVGNEEEKNEVEEGQIVEGWKEVTPEKSSQSSKSLQYKPLHIVTTSRFAALSNSKEDEWEDVQEKYENFE</sequence>
<evidence type="ECO:0000313" key="3">
    <source>
        <dbReference type="Proteomes" id="UP000712600"/>
    </source>
</evidence>
<organism evidence="2 3">
    <name type="scientific">Brassica cretica</name>
    <name type="common">Mustard</name>
    <dbReference type="NCBI Taxonomy" id="69181"/>
    <lineage>
        <taxon>Eukaryota</taxon>
        <taxon>Viridiplantae</taxon>
        <taxon>Streptophyta</taxon>
        <taxon>Embryophyta</taxon>
        <taxon>Tracheophyta</taxon>
        <taxon>Spermatophyta</taxon>
        <taxon>Magnoliopsida</taxon>
        <taxon>eudicotyledons</taxon>
        <taxon>Gunneridae</taxon>
        <taxon>Pentapetalae</taxon>
        <taxon>rosids</taxon>
        <taxon>malvids</taxon>
        <taxon>Brassicales</taxon>
        <taxon>Brassicaceae</taxon>
        <taxon>Brassiceae</taxon>
        <taxon>Brassica</taxon>
    </lineage>
</organism>
<reference evidence="2" key="1">
    <citation type="submission" date="2019-12" db="EMBL/GenBank/DDBJ databases">
        <title>Genome sequencing and annotation of Brassica cretica.</title>
        <authorList>
            <person name="Studholme D.J."/>
            <person name="Sarris P."/>
        </authorList>
    </citation>
    <scope>NUCLEOTIDE SEQUENCE</scope>
    <source>
        <strain evidence="2">PFS-109/04</strain>
        <tissue evidence="2">Leaf</tissue>
    </source>
</reference>
<feature type="compositionally biased region" description="Low complexity" evidence="1">
    <location>
        <begin position="1"/>
        <end position="10"/>
    </location>
</feature>
<gene>
    <name evidence="2" type="ORF">F2Q69_00021287</name>
</gene>
<proteinExistence type="predicted"/>
<dbReference type="Proteomes" id="UP000712600">
    <property type="component" value="Unassembled WGS sequence"/>
</dbReference>
<name>A0A8S9QGM5_BRACR</name>
<feature type="region of interest" description="Disordered" evidence="1">
    <location>
        <begin position="1"/>
        <end position="42"/>
    </location>
</feature>
<dbReference type="AlphaFoldDB" id="A0A8S9QGM5"/>
<accession>A0A8S9QGM5</accession>
<comment type="caution">
    <text evidence="2">The sequence shown here is derived from an EMBL/GenBank/DDBJ whole genome shotgun (WGS) entry which is preliminary data.</text>
</comment>
<evidence type="ECO:0000313" key="2">
    <source>
        <dbReference type="EMBL" id="KAF3541467.1"/>
    </source>
</evidence>
<protein>
    <submittedName>
        <fullName evidence="2">Uncharacterized protein</fullName>
    </submittedName>
</protein>
<feature type="region of interest" description="Disordered" evidence="1">
    <location>
        <begin position="58"/>
        <end position="77"/>
    </location>
</feature>
<evidence type="ECO:0000256" key="1">
    <source>
        <dbReference type="SAM" id="MobiDB-lite"/>
    </source>
</evidence>
<dbReference type="EMBL" id="QGKX02001290">
    <property type="protein sequence ID" value="KAF3541467.1"/>
    <property type="molecule type" value="Genomic_DNA"/>
</dbReference>